<feature type="compositionally biased region" description="Basic and acidic residues" evidence="6">
    <location>
        <begin position="43"/>
        <end position="52"/>
    </location>
</feature>
<dbReference type="InterPro" id="IPR012677">
    <property type="entry name" value="Nucleotide-bd_a/b_plait_sf"/>
</dbReference>
<dbReference type="InParanoid" id="A0A2T3AEM1"/>
<evidence type="ECO:0000256" key="1">
    <source>
        <dbReference type="ARBA" id="ARBA00004123"/>
    </source>
</evidence>
<feature type="compositionally biased region" description="Basic residues" evidence="6">
    <location>
        <begin position="760"/>
        <end position="778"/>
    </location>
</feature>
<feature type="region of interest" description="Disordered" evidence="6">
    <location>
        <begin position="256"/>
        <end position="360"/>
    </location>
</feature>
<dbReference type="EMBL" id="KZ678401">
    <property type="protein sequence ID" value="PSR94203.1"/>
    <property type="molecule type" value="Genomic_DNA"/>
</dbReference>
<feature type="region of interest" description="Disordered" evidence="6">
    <location>
        <begin position="687"/>
        <end position="778"/>
    </location>
</feature>
<dbReference type="PANTHER" id="PTHR48039:SF5">
    <property type="entry name" value="RNA-BINDING PROTEIN 28"/>
    <property type="match status" value="1"/>
</dbReference>
<dbReference type="InterPro" id="IPR034808">
    <property type="entry name" value="Nop4p_RRM3"/>
</dbReference>
<proteinExistence type="predicted"/>
<feature type="compositionally biased region" description="Acidic residues" evidence="6">
    <location>
        <begin position="311"/>
        <end position="344"/>
    </location>
</feature>
<dbReference type="PANTHER" id="PTHR48039">
    <property type="entry name" value="RNA-BINDING MOTIF PROTEIN 14B"/>
    <property type="match status" value="1"/>
</dbReference>
<feature type="compositionally biased region" description="Basic and acidic residues" evidence="6">
    <location>
        <begin position="742"/>
        <end position="755"/>
    </location>
</feature>
<feature type="compositionally biased region" description="Basic and acidic residues" evidence="6">
    <location>
        <begin position="256"/>
        <end position="274"/>
    </location>
</feature>
<dbReference type="STRING" id="2025994.A0A2T3AEM1"/>
<dbReference type="OrthoDB" id="267048at2759"/>
<keyword evidence="2" id="KW-0677">Repeat</keyword>
<evidence type="ECO:0000313" key="8">
    <source>
        <dbReference type="EMBL" id="PSR94203.1"/>
    </source>
</evidence>
<feature type="compositionally biased region" description="Basic residues" evidence="6">
    <location>
        <begin position="1"/>
        <end position="10"/>
    </location>
</feature>
<evidence type="ECO:0000256" key="6">
    <source>
        <dbReference type="SAM" id="MobiDB-lite"/>
    </source>
</evidence>
<evidence type="ECO:0000259" key="7">
    <source>
        <dbReference type="PROSITE" id="PS50102"/>
    </source>
</evidence>
<protein>
    <recommendedName>
        <fullName evidence="7">RRM domain-containing protein</fullName>
    </recommendedName>
</protein>
<dbReference type="PROSITE" id="PS50102">
    <property type="entry name" value="RRM"/>
    <property type="match status" value="4"/>
</dbReference>
<feature type="region of interest" description="Disordered" evidence="6">
    <location>
        <begin position="1"/>
        <end position="72"/>
    </location>
</feature>
<dbReference type="FunCoup" id="A0A2T3AEM1">
    <property type="interactions" value="1156"/>
</dbReference>
<dbReference type="Proteomes" id="UP000241462">
    <property type="component" value="Unassembled WGS sequence"/>
</dbReference>
<dbReference type="FunFam" id="3.30.70.330:FF:000406">
    <property type="entry name" value="Related to Nucleolar protein NOP4"/>
    <property type="match status" value="1"/>
</dbReference>
<dbReference type="InterPro" id="IPR051945">
    <property type="entry name" value="RRM_MRD1_RNA_proc_ribogen"/>
</dbReference>
<feature type="compositionally biased region" description="Basic and acidic residues" evidence="6">
    <location>
        <begin position="281"/>
        <end position="310"/>
    </location>
</feature>
<dbReference type="SUPFAM" id="SSF54928">
    <property type="entry name" value="RNA-binding domain, RBD"/>
    <property type="match status" value="3"/>
</dbReference>
<evidence type="ECO:0000256" key="3">
    <source>
        <dbReference type="ARBA" id="ARBA00022884"/>
    </source>
</evidence>
<feature type="region of interest" description="Disordered" evidence="6">
    <location>
        <begin position="470"/>
        <end position="490"/>
    </location>
</feature>
<feature type="domain" description="RRM" evidence="7">
    <location>
        <begin position="176"/>
        <end position="253"/>
    </location>
</feature>
<dbReference type="SMART" id="SM00360">
    <property type="entry name" value="RRM"/>
    <property type="match status" value="4"/>
</dbReference>
<dbReference type="Pfam" id="PF00076">
    <property type="entry name" value="RRM_1"/>
    <property type="match status" value="3"/>
</dbReference>
<feature type="domain" description="RRM" evidence="7">
    <location>
        <begin position="547"/>
        <end position="673"/>
    </location>
</feature>
<organism evidence="8 9">
    <name type="scientific">Coniella lustricola</name>
    <dbReference type="NCBI Taxonomy" id="2025994"/>
    <lineage>
        <taxon>Eukaryota</taxon>
        <taxon>Fungi</taxon>
        <taxon>Dikarya</taxon>
        <taxon>Ascomycota</taxon>
        <taxon>Pezizomycotina</taxon>
        <taxon>Sordariomycetes</taxon>
        <taxon>Sordariomycetidae</taxon>
        <taxon>Diaporthales</taxon>
        <taxon>Schizoparmaceae</taxon>
        <taxon>Coniella</taxon>
    </lineage>
</organism>
<dbReference type="Gene3D" id="3.30.70.330">
    <property type="match status" value="4"/>
</dbReference>
<keyword evidence="9" id="KW-1185">Reference proteome</keyword>
<dbReference type="CDD" id="cd12676">
    <property type="entry name" value="RRM3_Nop4p"/>
    <property type="match status" value="1"/>
</dbReference>
<evidence type="ECO:0000256" key="2">
    <source>
        <dbReference type="ARBA" id="ARBA00022737"/>
    </source>
</evidence>
<evidence type="ECO:0000256" key="5">
    <source>
        <dbReference type="PROSITE-ProRule" id="PRU00176"/>
    </source>
</evidence>
<dbReference type="InterPro" id="IPR035979">
    <property type="entry name" value="RBD_domain_sf"/>
</dbReference>
<feature type="compositionally biased region" description="Low complexity" evidence="6">
    <location>
        <begin position="21"/>
        <end position="40"/>
    </location>
</feature>
<accession>A0A2T3AEM1</accession>
<keyword evidence="4" id="KW-0539">Nucleus</keyword>
<feature type="domain" description="RRM" evidence="7">
    <location>
        <begin position="65"/>
        <end position="143"/>
    </location>
</feature>
<feature type="compositionally biased region" description="Basic and acidic residues" evidence="6">
    <location>
        <begin position="345"/>
        <end position="357"/>
    </location>
</feature>
<gene>
    <name evidence="8" type="ORF">BD289DRAFT_428034</name>
</gene>
<feature type="compositionally biased region" description="Basic and acidic residues" evidence="6">
    <location>
        <begin position="689"/>
        <end position="702"/>
    </location>
</feature>
<sequence>MAKSNGQKRRREAEAGLDQETAAAVASATAAAAAAAAAATGDETPKDADHQDGPPSKKSRVEERRSLFVRSLPATATSESLTEYFSQHYPVKHATVVVDRATKASRGYGFVTFTDADDAIEAKKKLNNELFGGRRLRLDVAEPRHRASGGGGLAKPGLVEEKRKREEEMAEARKAPKLIIRNLPWSVKSSEQLSKLFMKYGKIKFADLPNDRGKLKGFGFVTFRTKKHAERAMAEMNGKEVDARTIAVDWAVTKDEWEQQQGEEKSDEEKPEKKSKSKKTDKKDKDDEEKYAGMTQEDRDMAMFMKKMEDFDSEDDEDDKDKENDNNEEEENGENDDEEMDSEETEKPKPEEPKRLTDNSTTVFIRNLAFTATDDSLKEHFSQFGPVRYARVVMNKAIDKPAGTGFVCFYNMDDFKACVKGAPRHQPTTGANNTKSLKHSVLQDDTVDSDGRYTLDGRVLQVAQAVSKEEATRLTESGPTAANAAARKAAGQEKDRRRLFLLSEGTISSNSPLYALLAPTEVKLREQSAMQRKKQVQSNPSLHLSLTRLAIRNLPRNMDAKALKQLAREAVVGFASDVKEGKRLALSKEELARGGADDRAAEVRRKEKGVGIVKQAKVVCETKDGKKVDEKTGAGKSRGYGFVEYSSHRWALMGLRWLNGHPLKNEAGKTVRLIVEFAIENAQVVSRRKANEVRSRQRREEVAGQNGQSAGKAGPGKKGPGAAAAASVGDKANGDGVDEDDDKKANRKDAKEKLAQRQRIIGRKRMARKSKKVAGRKG</sequence>
<evidence type="ECO:0000313" key="9">
    <source>
        <dbReference type="Proteomes" id="UP000241462"/>
    </source>
</evidence>
<dbReference type="AlphaFoldDB" id="A0A2T3AEM1"/>
<reference evidence="8 9" key="1">
    <citation type="journal article" date="2018" name="Mycol. Prog.">
        <title>Coniella lustricola, a new species from submerged detritus.</title>
        <authorList>
            <person name="Raudabaugh D.B."/>
            <person name="Iturriaga T."/>
            <person name="Carver A."/>
            <person name="Mondo S."/>
            <person name="Pangilinan J."/>
            <person name="Lipzen A."/>
            <person name="He G."/>
            <person name="Amirebrahimi M."/>
            <person name="Grigoriev I.V."/>
            <person name="Miller A.N."/>
        </authorList>
    </citation>
    <scope>NUCLEOTIDE SEQUENCE [LARGE SCALE GENOMIC DNA]</scope>
    <source>
        <strain evidence="8 9">B22-T-1</strain>
    </source>
</reference>
<dbReference type="GO" id="GO:0005730">
    <property type="term" value="C:nucleolus"/>
    <property type="evidence" value="ECO:0007669"/>
    <property type="project" value="TreeGrafter"/>
</dbReference>
<name>A0A2T3AEM1_9PEZI</name>
<evidence type="ECO:0000256" key="4">
    <source>
        <dbReference type="ARBA" id="ARBA00023242"/>
    </source>
</evidence>
<dbReference type="GO" id="GO:0003729">
    <property type="term" value="F:mRNA binding"/>
    <property type="evidence" value="ECO:0007669"/>
    <property type="project" value="TreeGrafter"/>
</dbReference>
<comment type="subcellular location">
    <subcellularLocation>
        <location evidence="1">Nucleus</location>
    </subcellularLocation>
</comment>
<feature type="domain" description="RRM" evidence="7">
    <location>
        <begin position="361"/>
        <end position="467"/>
    </location>
</feature>
<dbReference type="InterPro" id="IPR000504">
    <property type="entry name" value="RRM_dom"/>
</dbReference>
<keyword evidence="3 5" id="KW-0694">RNA-binding</keyword>